<feature type="domain" description="C2H2-type" evidence="2">
    <location>
        <begin position="13"/>
        <end position="43"/>
    </location>
</feature>
<keyword evidence="1" id="KW-0479">Metal-binding</keyword>
<reference evidence="3" key="1">
    <citation type="journal article" date="2020" name="Ecol. Evol.">
        <title>Genome structure and content of the rice root-knot nematode (Meloidogyne graminicola).</title>
        <authorList>
            <person name="Phan N.T."/>
            <person name="Danchin E.G.J."/>
            <person name="Klopp C."/>
            <person name="Perfus-Barbeoch L."/>
            <person name="Kozlowski D.K."/>
            <person name="Koutsovoulos G.D."/>
            <person name="Lopez-Roques C."/>
            <person name="Bouchez O."/>
            <person name="Zahm M."/>
            <person name="Besnard G."/>
            <person name="Bellafiore S."/>
        </authorList>
    </citation>
    <scope>NUCLEOTIDE SEQUENCE</scope>
    <source>
        <strain evidence="3">VN-18</strain>
    </source>
</reference>
<protein>
    <recommendedName>
        <fullName evidence="2">C2H2-type domain-containing protein</fullName>
    </recommendedName>
</protein>
<accession>A0A8S9ZY85</accession>
<dbReference type="EMBL" id="JABEBT010000016">
    <property type="protein sequence ID" value="KAF7637965.1"/>
    <property type="molecule type" value="Genomic_DNA"/>
</dbReference>
<organism evidence="3 4">
    <name type="scientific">Meloidogyne graminicola</name>
    <dbReference type="NCBI Taxonomy" id="189291"/>
    <lineage>
        <taxon>Eukaryota</taxon>
        <taxon>Metazoa</taxon>
        <taxon>Ecdysozoa</taxon>
        <taxon>Nematoda</taxon>
        <taxon>Chromadorea</taxon>
        <taxon>Rhabditida</taxon>
        <taxon>Tylenchina</taxon>
        <taxon>Tylenchomorpha</taxon>
        <taxon>Tylenchoidea</taxon>
        <taxon>Meloidogynidae</taxon>
        <taxon>Meloidogyninae</taxon>
        <taxon>Meloidogyne</taxon>
    </lineage>
</organism>
<dbReference type="Proteomes" id="UP000605970">
    <property type="component" value="Unassembled WGS sequence"/>
</dbReference>
<keyword evidence="1" id="KW-0863">Zinc-finger</keyword>
<keyword evidence="4" id="KW-1185">Reference proteome</keyword>
<proteinExistence type="predicted"/>
<dbReference type="OrthoDB" id="9368434at2759"/>
<evidence type="ECO:0000313" key="4">
    <source>
        <dbReference type="Proteomes" id="UP000605970"/>
    </source>
</evidence>
<evidence type="ECO:0000259" key="2">
    <source>
        <dbReference type="PROSITE" id="PS50157"/>
    </source>
</evidence>
<dbReference type="PROSITE" id="PS50157">
    <property type="entry name" value="ZINC_FINGER_C2H2_2"/>
    <property type="match status" value="1"/>
</dbReference>
<sequence length="104" mass="12005">MFEIFIIKKNLLIRCSHCDRCFGQQTNLDRHLKNAKGHNEEINKIPVDSITNRKKNSFSSINKPIFIKNNKKLQNGGGNNNNMFSSISNFLSSQCQKEFLDNEN</sequence>
<name>A0A8S9ZY85_9BILA</name>
<evidence type="ECO:0000313" key="3">
    <source>
        <dbReference type="EMBL" id="KAF7637965.1"/>
    </source>
</evidence>
<keyword evidence="1" id="KW-0862">Zinc</keyword>
<dbReference type="GO" id="GO:0008270">
    <property type="term" value="F:zinc ion binding"/>
    <property type="evidence" value="ECO:0007669"/>
    <property type="project" value="UniProtKB-KW"/>
</dbReference>
<dbReference type="AlphaFoldDB" id="A0A8S9ZY85"/>
<dbReference type="InterPro" id="IPR013087">
    <property type="entry name" value="Znf_C2H2_type"/>
</dbReference>
<evidence type="ECO:0000256" key="1">
    <source>
        <dbReference type="PROSITE-ProRule" id="PRU00042"/>
    </source>
</evidence>
<gene>
    <name evidence="3" type="ORF">Mgra_00002670</name>
</gene>
<comment type="caution">
    <text evidence="3">The sequence shown here is derived from an EMBL/GenBank/DDBJ whole genome shotgun (WGS) entry which is preliminary data.</text>
</comment>